<keyword evidence="2" id="KW-1185">Reference proteome</keyword>
<reference evidence="1 2" key="1">
    <citation type="journal article" date="2021" name="Nat. Commun.">
        <title>Genetic determinants of endophytism in the Arabidopsis root mycobiome.</title>
        <authorList>
            <person name="Mesny F."/>
            <person name="Miyauchi S."/>
            <person name="Thiergart T."/>
            <person name="Pickel B."/>
            <person name="Atanasova L."/>
            <person name="Karlsson M."/>
            <person name="Huettel B."/>
            <person name="Barry K.W."/>
            <person name="Haridas S."/>
            <person name="Chen C."/>
            <person name="Bauer D."/>
            <person name="Andreopoulos W."/>
            <person name="Pangilinan J."/>
            <person name="LaButti K."/>
            <person name="Riley R."/>
            <person name="Lipzen A."/>
            <person name="Clum A."/>
            <person name="Drula E."/>
            <person name="Henrissat B."/>
            <person name="Kohler A."/>
            <person name="Grigoriev I.V."/>
            <person name="Martin F.M."/>
            <person name="Hacquard S."/>
        </authorList>
    </citation>
    <scope>NUCLEOTIDE SEQUENCE [LARGE SCALE GENOMIC DNA]</scope>
    <source>
        <strain evidence="1 2">MPI-SDFR-AT-0079</strain>
    </source>
</reference>
<dbReference type="Proteomes" id="UP000724584">
    <property type="component" value="Unassembled WGS sequence"/>
</dbReference>
<proteinExistence type="predicted"/>
<sequence>MAKHTEHTKHFPTLSICSAPSTAPPISTRNQGACRLWASDAFGWFLTGCGADTMQVQQKSGGSLAGFKGRPSGQVDPKRHAVRIRWTLTASSVFCRTTPFEWHGVLLSNLHQVGNGATLITRSLGPQRRSASWRISSLGRRFGQNRQHQAFGQGTRTVSRRPGGGIARRANSGQRSSAQSAIGTSKPARKGTATSCYFHHHNSPGRTIRRISSSPTGGEGSTFAPAALRLGGVKIETRQDLGHSGRRGLVVMAHSAAADGKVHPGRLTLASRVAIMVDGVRLGHGRAAWGTQQQDFEIDAGKRQRSSTALRQC</sequence>
<protein>
    <submittedName>
        <fullName evidence="1">Uncharacterized protein</fullName>
    </submittedName>
</protein>
<evidence type="ECO:0000313" key="2">
    <source>
        <dbReference type="Proteomes" id="UP000724584"/>
    </source>
</evidence>
<evidence type="ECO:0000313" key="1">
    <source>
        <dbReference type="EMBL" id="KAH6641527.1"/>
    </source>
</evidence>
<organism evidence="1 2">
    <name type="scientific">Chaetomium tenue</name>
    <dbReference type="NCBI Taxonomy" id="1854479"/>
    <lineage>
        <taxon>Eukaryota</taxon>
        <taxon>Fungi</taxon>
        <taxon>Dikarya</taxon>
        <taxon>Ascomycota</taxon>
        <taxon>Pezizomycotina</taxon>
        <taxon>Sordariomycetes</taxon>
        <taxon>Sordariomycetidae</taxon>
        <taxon>Sordariales</taxon>
        <taxon>Chaetomiaceae</taxon>
        <taxon>Chaetomium</taxon>
    </lineage>
</organism>
<dbReference type="EMBL" id="JAGIZQ010000002">
    <property type="protein sequence ID" value="KAH6641527.1"/>
    <property type="molecule type" value="Genomic_DNA"/>
</dbReference>
<comment type="caution">
    <text evidence="1">The sequence shown here is derived from an EMBL/GenBank/DDBJ whole genome shotgun (WGS) entry which is preliminary data.</text>
</comment>
<accession>A0ACB7PP29</accession>
<gene>
    <name evidence="1" type="ORF">F5144DRAFT_136757</name>
</gene>
<name>A0ACB7PP29_9PEZI</name>